<protein>
    <submittedName>
        <fullName evidence="1">Uncharacterized protein</fullName>
    </submittedName>
</protein>
<evidence type="ECO:0000313" key="2">
    <source>
        <dbReference type="Proteomes" id="UP000828390"/>
    </source>
</evidence>
<dbReference type="AlphaFoldDB" id="A0A9D4GHX0"/>
<reference evidence="1" key="2">
    <citation type="submission" date="2020-11" db="EMBL/GenBank/DDBJ databases">
        <authorList>
            <person name="McCartney M.A."/>
            <person name="Auch B."/>
            <person name="Kono T."/>
            <person name="Mallez S."/>
            <person name="Becker A."/>
            <person name="Gohl D.M."/>
            <person name="Silverstein K.A.T."/>
            <person name="Koren S."/>
            <person name="Bechman K.B."/>
            <person name="Herman A."/>
            <person name="Abrahante J.E."/>
            <person name="Garbe J."/>
        </authorList>
    </citation>
    <scope>NUCLEOTIDE SEQUENCE</scope>
    <source>
        <strain evidence="1">Duluth1</strain>
        <tissue evidence="1">Whole animal</tissue>
    </source>
</reference>
<evidence type="ECO:0000313" key="1">
    <source>
        <dbReference type="EMBL" id="KAH3817390.1"/>
    </source>
</evidence>
<dbReference type="Proteomes" id="UP000828390">
    <property type="component" value="Unassembled WGS sequence"/>
</dbReference>
<gene>
    <name evidence="1" type="ORF">DPMN_118924</name>
</gene>
<proteinExistence type="predicted"/>
<keyword evidence="2" id="KW-1185">Reference proteome</keyword>
<organism evidence="1 2">
    <name type="scientific">Dreissena polymorpha</name>
    <name type="common">Zebra mussel</name>
    <name type="synonym">Mytilus polymorpha</name>
    <dbReference type="NCBI Taxonomy" id="45954"/>
    <lineage>
        <taxon>Eukaryota</taxon>
        <taxon>Metazoa</taxon>
        <taxon>Spiralia</taxon>
        <taxon>Lophotrochozoa</taxon>
        <taxon>Mollusca</taxon>
        <taxon>Bivalvia</taxon>
        <taxon>Autobranchia</taxon>
        <taxon>Heteroconchia</taxon>
        <taxon>Euheterodonta</taxon>
        <taxon>Imparidentia</taxon>
        <taxon>Neoheterodontei</taxon>
        <taxon>Myida</taxon>
        <taxon>Dreissenoidea</taxon>
        <taxon>Dreissenidae</taxon>
        <taxon>Dreissena</taxon>
    </lineage>
</organism>
<dbReference type="EMBL" id="JAIWYP010000005">
    <property type="protein sequence ID" value="KAH3817390.1"/>
    <property type="molecule type" value="Genomic_DNA"/>
</dbReference>
<name>A0A9D4GHX0_DREPO</name>
<sequence>MEGSRCGINFLLKKIPVVRAVFEPGTSRSLSQRPTIDHCSQYSSSILPRHGVPNSQIHDFCA</sequence>
<reference evidence="1" key="1">
    <citation type="journal article" date="2019" name="bioRxiv">
        <title>The Genome of the Zebra Mussel, Dreissena polymorpha: A Resource for Invasive Species Research.</title>
        <authorList>
            <person name="McCartney M.A."/>
            <person name="Auch B."/>
            <person name="Kono T."/>
            <person name="Mallez S."/>
            <person name="Zhang Y."/>
            <person name="Obille A."/>
            <person name="Becker A."/>
            <person name="Abrahante J.E."/>
            <person name="Garbe J."/>
            <person name="Badalamenti J.P."/>
            <person name="Herman A."/>
            <person name="Mangelson H."/>
            <person name="Liachko I."/>
            <person name="Sullivan S."/>
            <person name="Sone E.D."/>
            <person name="Koren S."/>
            <person name="Silverstein K.A.T."/>
            <person name="Beckman K.B."/>
            <person name="Gohl D.M."/>
        </authorList>
    </citation>
    <scope>NUCLEOTIDE SEQUENCE</scope>
    <source>
        <strain evidence="1">Duluth1</strain>
        <tissue evidence="1">Whole animal</tissue>
    </source>
</reference>
<accession>A0A9D4GHX0</accession>
<comment type="caution">
    <text evidence="1">The sequence shown here is derived from an EMBL/GenBank/DDBJ whole genome shotgun (WGS) entry which is preliminary data.</text>
</comment>